<gene>
    <name evidence="10" type="ORF">R6G80_07245</name>
</gene>
<dbReference type="InterPro" id="IPR036291">
    <property type="entry name" value="NAD(P)-bd_dom_sf"/>
</dbReference>
<sequence length="389" mass="41285">MRTPEEFTEEVFAAHEGGKLSLTPTARIDNADDLAHVYTPGVAQVCTAIAEKPELARHYTVKSNTVAVVTDGTAVLGLGNIGALASLPVMEGKAALFQRFAGVDAWPVPLSTTDVDDIVKIVEAIAPAYAGINLEDISAPRCFEIEARLREKLDIPVFHDDQHGTAVVCLAALINALRVVGKSPENVRVVVNGVGAAGVSIIRLLSLYGVRDIIGVDRQGALGVFTEETVANQGQEWVRKHTNPHGISGDIHEVIRDADVFIGVSGPHVIDATDVASMASDPIIFAMANPVPEIDPSVARGIARIVATGRSDYPNQINNVLVFPGLFRGLLDAHATTIDDGMLLAVANALAGLIDNPTEDNVIVSAFDERVGRSVAKAVVDYVDKMKDK</sequence>
<evidence type="ECO:0000256" key="3">
    <source>
        <dbReference type="ARBA" id="ARBA00022723"/>
    </source>
</evidence>
<dbReference type="InterPro" id="IPR037062">
    <property type="entry name" value="Malic_N_dom_sf"/>
</dbReference>
<dbReference type="InterPro" id="IPR015884">
    <property type="entry name" value="Malic_enzyme_CS"/>
</dbReference>
<dbReference type="Pfam" id="PF00390">
    <property type="entry name" value="malic"/>
    <property type="match status" value="1"/>
</dbReference>
<dbReference type="GO" id="GO:0016616">
    <property type="term" value="F:oxidoreductase activity, acting on the CH-OH group of donors, NAD or NADP as acceptor"/>
    <property type="evidence" value="ECO:0007669"/>
    <property type="project" value="InterPro"/>
</dbReference>
<dbReference type="EMBL" id="JAWNGC010000010">
    <property type="protein sequence ID" value="MDY5155513.1"/>
    <property type="molecule type" value="Genomic_DNA"/>
</dbReference>
<evidence type="ECO:0000256" key="5">
    <source>
        <dbReference type="PIRSR" id="PIRSR000106-1"/>
    </source>
</evidence>
<evidence type="ECO:0000256" key="2">
    <source>
        <dbReference type="ARBA" id="ARBA00008785"/>
    </source>
</evidence>
<feature type="active site" description="Proton acceptor" evidence="5">
    <location>
        <position position="93"/>
    </location>
</feature>
<feature type="binding site" evidence="6">
    <location>
        <position position="318"/>
    </location>
    <ligand>
        <name>(S)-malate</name>
        <dbReference type="ChEBI" id="CHEBI:15589"/>
    </ligand>
</feature>
<accession>A0AAW9HWR0</accession>
<comment type="cofactor">
    <cofactor evidence="7">
        <name>Mg(2+)</name>
        <dbReference type="ChEBI" id="CHEBI:18420"/>
    </cofactor>
    <cofactor evidence="7">
        <name>Mn(2+)</name>
        <dbReference type="ChEBI" id="CHEBI:29035"/>
    </cofactor>
    <text evidence="7">Divalent metal cations. Prefers magnesium or manganese.</text>
</comment>
<evidence type="ECO:0000256" key="4">
    <source>
        <dbReference type="ARBA" id="ARBA00023002"/>
    </source>
</evidence>
<evidence type="ECO:0000259" key="8">
    <source>
        <dbReference type="SMART" id="SM00919"/>
    </source>
</evidence>
<dbReference type="PROSITE" id="PS00331">
    <property type="entry name" value="MALIC_ENZYMES"/>
    <property type="match status" value="1"/>
</dbReference>
<dbReference type="SMART" id="SM01274">
    <property type="entry name" value="malic"/>
    <property type="match status" value="1"/>
</dbReference>
<dbReference type="CDD" id="cd05311">
    <property type="entry name" value="NAD_bind_2_malic_enz"/>
    <property type="match status" value="1"/>
</dbReference>
<dbReference type="InterPro" id="IPR012302">
    <property type="entry name" value="Malic_NAD-bd"/>
</dbReference>
<feature type="binding site" evidence="7">
    <location>
        <position position="161"/>
    </location>
    <ligand>
        <name>a divalent metal cation</name>
        <dbReference type="ChEBI" id="CHEBI:60240"/>
    </ligand>
</feature>
<feature type="binding site" evidence="7">
    <location>
        <position position="136"/>
    </location>
    <ligand>
        <name>a divalent metal cation</name>
        <dbReference type="ChEBI" id="CHEBI:60240"/>
    </ligand>
</feature>
<dbReference type="Pfam" id="PF03949">
    <property type="entry name" value="Malic_M"/>
    <property type="match status" value="1"/>
</dbReference>
<dbReference type="GO" id="GO:0046872">
    <property type="term" value="F:metal ion binding"/>
    <property type="evidence" value="ECO:0007669"/>
    <property type="project" value="UniProtKB-KW"/>
</dbReference>
<comment type="similarity">
    <text evidence="2">Belongs to the malic enzymes family.</text>
</comment>
<dbReference type="SUPFAM" id="SSF51735">
    <property type="entry name" value="NAD(P)-binding Rossmann-fold domains"/>
    <property type="match status" value="1"/>
</dbReference>
<evidence type="ECO:0000256" key="6">
    <source>
        <dbReference type="PIRSR" id="PIRSR000106-2"/>
    </source>
</evidence>
<organism evidence="10 11">
    <name type="scientific">Actinotignum urinale</name>
    <dbReference type="NCBI Taxonomy" id="190146"/>
    <lineage>
        <taxon>Bacteria</taxon>
        <taxon>Bacillati</taxon>
        <taxon>Actinomycetota</taxon>
        <taxon>Actinomycetes</taxon>
        <taxon>Actinomycetales</taxon>
        <taxon>Actinomycetaceae</taxon>
        <taxon>Actinotignum</taxon>
    </lineage>
</organism>
<dbReference type="GO" id="GO:0004470">
    <property type="term" value="F:malic enzyme activity"/>
    <property type="evidence" value="ECO:0007669"/>
    <property type="project" value="InterPro"/>
</dbReference>
<dbReference type="Proteomes" id="UP001281731">
    <property type="component" value="Unassembled WGS sequence"/>
</dbReference>
<dbReference type="InterPro" id="IPR051674">
    <property type="entry name" value="Malate_Decarboxylase"/>
</dbReference>
<evidence type="ECO:0000256" key="1">
    <source>
        <dbReference type="ARBA" id="ARBA00001936"/>
    </source>
</evidence>
<feature type="domain" description="Malic enzyme NAD-binding" evidence="8">
    <location>
        <begin position="162"/>
        <end position="384"/>
    </location>
</feature>
<dbReference type="InterPro" id="IPR046346">
    <property type="entry name" value="Aminoacid_DH-like_N_sf"/>
</dbReference>
<dbReference type="SUPFAM" id="SSF53223">
    <property type="entry name" value="Aminoacid dehydrogenase-like, N-terminal domain"/>
    <property type="match status" value="1"/>
</dbReference>
<dbReference type="FunFam" id="3.40.50.10380:FF:000003">
    <property type="entry name" value="NADP-dependent malic enzyme"/>
    <property type="match status" value="1"/>
</dbReference>
<protein>
    <submittedName>
        <fullName evidence="10">NADP-dependent malic enzyme</fullName>
    </submittedName>
</protein>
<comment type="caution">
    <text evidence="10">The sequence shown here is derived from an EMBL/GenBank/DDBJ whole genome shotgun (WGS) entry which is preliminary data.</text>
</comment>
<keyword evidence="4" id="KW-0560">Oxidoreductase</keyword>
<feature type="binding site" evidence="7">
    <location>
        <position position="135"/>
    </location>
    <ligand>
        <name>a divalent metal cation</name>
        <dbReference type="ChEBI" id="CHEBI:60240"/>
    </ligand>
</feature>
<dbReference type="SMART" id="SM00919">
    <property type="entry name" value="Malic_M"/>
    <property type="match status" value="1"/>
</dbReference>
<evidence type="ECO:0000313" key="10">
    <source>
        <dbReference type="EMBL" id="MDY5155513.1"/>
    </source>
</evidence>
<dbReference type="PANTHER" id="PTHR43237:SF4">
    <property type="entry name" value="NADP-DEPENDENT MALIC ENZYME"/>
    <property type="match status" value="1"/>
</dbReference>
<dbReference type="Gene3D" id="3.40.50.10380">
    <property type="entry name" value="Malic enzyme, N-terminal domain"/>
    <property type="match status" value="1"/>
</dbReference>
<dbReference type="Gene3D" id="3.40.50.720">
    <property type="entry name" value="NAD(P)-binding Rossmann-like Domain"/>
    <property type="match status" value="1"/>
</dbReference>
<name>A0AAW9HWR0_9ACTO</name>
<dbReference type="RefSeq" id="WP_320756694.1">
    <property type="nucleotide sequence ID" value="NZ_CP171105.1"/>
</dbReference>
<dbReference type="InterPro" id="IPR045213">
    <property type="entry name" value="Malic_NAD-bd_bact_type"/>
</dbReference>
<dbReference type="AlphaFoldDB" id="A0AAW9HWR0"/>
<dbReference type="PANTHER" id="PTHR43237">
    <property type="entry name" value="NADP-DEPENDENT MALIC ENZYME"/>
    <property type="match status" value="1"/>
</dbReference>
<feature type="binding site" evidence="6">
    <location>
        <position position="289"/>
    </location>
    <ligand>
        <name>(S)-malate</name>
        <dbReference type="ChEBI" id="CHEBI:15589"/>
    </ligand>
</feature>
<evidence type="ECO:0000256" key="7">
    <source>
        <dbReference type="PIRSR" id="PIRSR000106-3"/>
    </source>
</evidence>
<proteinExistence type="inferred from homology"/>
<evidence type="ECO:0000313" key="11">
    <source>
        <dbReference type="Proteomes" id="UP001281731"/>
    </source>
</evidence>
<feature type="domain" description="Malic enzyme N-terminal" evidence="9">
    <location>
        <begin position="17"/>
        <end position="150"/>
    </location>
</feature>
<feature type="active site" description="Proton donor" evidence="5">
    <location>
        <position position="38"/>
    </location>
</feature>
<reference evidence="10" key="1">
    <citation type="submission" date="2023-10" db="EMBL/GenBank/DDBJ databases">
        <title>Whole Genome based description of the genera Actinobaculum and Actinotignum reveals a complex phylogenetic relationship within the species included in the genus Actinotignum.</title>
        <authorList>
            <person name="Jensen C.S."/>
            <person name="Dargis R."/>
            <person name="Kemp M."/>
            <person name="Christensen J.J."/>
        </authorList>
    </citation>
    <scope>NUCLEOTIDE SEQUENCE</scope>
    <source>
        <strain evidence="10">SLA_B511</strain>
    </source>
</reference>
<comment type="cofactor">
    <cofactor evidence="1">
        <name>Mn(2+)</name>
        <dbReference type="ChEBI" id="CHEBI:29035"/>
    </cofactor>
</comment>
<dbReference type="GO" id="GO:0051287">
    <property type="term" value="F:NAD binding"/>
    <property type="evidence" value="ECO:0007669"/>
    <property type="project" value="InterPro"/>
</dbReference>
<keyword evidence="3 7" id="KW-0479">Metal-binding</keyword>
<dbReference type="PIRSF" id="PIRSF000106">
    <property type="entry name" value="ME"/>
    <property type="match status" value="1"/>
</dbReference>
<dbReference type="InterPro" id="IPR012301">
    <property type="entry name" value="Malic_N_dom"/>
</dbReference>
<dbReference type="InterPro" id="IPR001891">
    <property type="entry name" value="Malic_OxRdtase"/>
</dbReference>
<evidence type="ECO:0000259" key="9">
    <source>
        <dbReference type="SMART" id="SM01274"/>
    </source>
</evidence>